<evidence type="ECO:0000313" key="2">
    <source>
        <dbReference type="EMBL" id="KYF76308.1"/>
    </source>
</evidence>
<organism evidence="2 3">
    <name type="scientific">Sorangium cellulosum</name>
    <name type="common">Polyangium cellulosum</name>
    <dbReference type="NCBI Taxonomy" id="56"/>
    <lineage>
        <taxon>Bacteria</taxon>
        <taxon>Pseudomonadati</taxon>
        <taxon>Myxococcota</taxon>
        <taxon>Polyangia</taxon>
        <taxon>Polyangiales</taxon>
        <taxon>Polyangiaceae</taxon>
        <taxon>Sorangium</taxon>
    </lineage>
</organism>
<accession>A0A150R988</accession>
<evidence type="ECO:0000256" key="1">
    <source>
        <dbReference type="SAM" id="Phobius"/>
    </source>
</evidence>
<keyword evidence="1" id="KW-0812">Transmembrane</keyword>
<keyword evidence="1" id="KW-1133">Transmembrane helix</keyword>
<evidence type="ECO:0000313" key="3">
    <source>
        <dbReference type="Proteomes" id="UP000075635"/>
    </source>
</evidence>
<feature type="transmembrane region" description="Helical" evidence="1">
    <location>
        <begin position="21"/>
        <end position="42"/>
    </location>
</feature>
<keyword evidence="1" id="KW-0472">Membrane</keyword>
<name>A0A150R988_SORCE</name>
<proteinExistence type="predicted"/>
<evidence type="ECO:0008006" key="4">
    <source>
        <dbReference type="Google" id="ProtNLM"/>
    </source>
</evidence>
<reference evidence="2 3" key="1">
    <citation type="submission" date="2014-02" db="EMBL/GenBank/DDBJ databases">
        <title>The small core and large imbalanced accessory genome model reveals a collaborative survival strategy of Sorangium cellulosum strains in nature.</title>
        <authorList>
            <person name="Han K."/>
            <person name="Peng R."/>
            <person name="Blom J."/>
            <person name="Li Y.-Z."/>
        </authorList>
    </citation>
    <scope>NUCLEOTIDE SEQUENCE [LARGE SCALE GENOMIC DNA]</scope>
    <source>
        <strain evidence="2 3">So0011-07</strain>
    </source>
</reference>
<comment type="caution">
    <text evidence="2">The sequence shown here is derived from an EMBL/GenBank/DDBJ whole genome shotgun (WGS) entry which is preliminary data.</text>
</comment>
<dbReference type="Proteomes" id="UP000075635">
    <property type="component" value="Unassembled WGS sequence"/>
</dbReference>
<protein>
    <recommendedName>
        <fullName evidence="4">ABC transporter substrate-binding protein</fullName>
    </recommendedName>
</protein>
<gene>
    <name evidence="2" type="ORF">BE17_52425</name>
</gene>
<dbReference type="EMBL" id="JEMB01003023">
    <property type="protein sequence ID" value="KYF76308.1"/>
    <property type="molecule type" value="Genomic_DNA"/>
</dbReference>
<sequence>MPKTHQETERAEPRSTLGREILKQLAALGLLGGFVSYLAYYYHRVPEPVSPPRLAHVDNLNHTNREICGEPSNEGLPVVISLLYSDDKRGWIEYAAERFIRLCPNIQVKLIPMGSIEGADAILGGEVDPVLWAPADDLVLSYLEHRWSARSGERSFSMDTRVSLVSSPLVVLMWEDRRRVLEEIADLGGSREGPWMGTLCPLIPREPGPEELAIEDMVPGRWIDWYDPVAQQARPRPAPVAKSQGEPKPVYRQAFPTPEEIQRWGRVKVGYASPRRTSAGLEAVYLMAYDYVLPPGEREALEGEGDLAGKARSVAGGGSIVRGEHLREAFEGAFLDRKDALQDWLRRCQAGLEAPPETSSSLAETMFNVGPARYDGVVTHENLVFDVLASVEGHEKSIRNVRVLYPRPTVVNQHPIVFLRPDRPDRAALREPASRWIAFLRSGPMQLKAIEHGFRPANPEISIDAHNEQTNPFLKLERYGVSTDVIFEEPPRVDGEIVTELIQLWQDATGRY</sequence>
<dbReference type="AlphaFoldDB" id="A0A150R988"/>